<organism evidence="15 16">
    <name type="scientific">Thecamonas trahens ATCC 50062</name>
    <dbReference type="NCBI Taxonomy" id="461836"/>
    <lineage>
        <taxon>Eukaryota</taxon>
        <taxon>Apusozoa</taxon>
        <taxon>Apusomonadida</taxon>
        <taxon>Apusomonadidae</taxon>
        <taxon>Thecamonas</taxon>
    </lineage>
</organism>
<dbReference type="Gene3D" id="2.60.120.620">
    <property type="entry name" value="q2cbj1_9rhob like domain"/>
    <property type="match status" value="1"/>
</dbReference>
<dbReference type="SUPFAM" id="SSF56112">
    <property type="entry name" value="Protein kinase-like (PK-like)"/>
    <property type="match status" value="1"/>
</dbReference>
<evidence type="ECO:0000256" key="11">
    <source>
        <dbReference type="PROSITE-ProRule" id="PRU10141"/>
    </source>
</evidence>
<proteinExistence type="predicted"/>
<dbReference type="FunFam" id="1.10.510.10:FF:000624">
    <property type="entry name" value="Mitogen-activated protein kinase"/>
    <property type="match status" value="1"/>
</dbReference>
<dbReference type="GO" id="GO:0031418">
    <property type="term" value="F:L-ascorbic acid binding"/>
    <property type="evidence" value="ECO:0007669"/>
    <property type="project" value="InterPro"/>
</dbReference>
<accession>A0A0L0DPW1</accession>
<feature type="binding site" evidence="11">
    <location>
        <position position="37"/>
    </location>
    <ligand>
        <name>ATP</name>
        <dbReference type="ChEBI" id="CHEBI:30616"/>
    </ligand>
</feature>
<feature type="domain" description="Fe2OG dioxygenase" evidence="14">
    <location>
        <begin position="563"/>
        <end position="678"/>
    </location>
</feature>
<dbReference type="Gene3D" id="1.10.510.10">
    <property type="entry name" value="Transferase(Phosphotransferase) domain 1"/>
    <property type="match status" value="1"/>
</dbReference>
<reference evidence="15 16" key="1">
    <citation type="submission" date="2010-05" db="EMBL/GenBank/DDBJ databases">
        <title>The Genome Sequence of Thecamonas trahens ATCC 50062.</title>
        <authorList>
            <consortium name="The Broad Institute Genome Sequencing Platform"/>
            <person name="Russ C."/>
            <person name="Cuomo C."/>
            <person name="Shea T."/>
            <person name="Young S.K."/>
            <person name="Zeng Q."/>
            <person name="Koehrsen M."/>
            <person name="Haas B."/>
            <person name="Borodovsky M."/>
            <person name="Guigo R."/>
            <person name="Alvarado L."/>
            <person name="Berlin A."/>
            <person name="Bochicchio J."/>
            <person name="Borenstein D."/>
            <person name="Chapman S."/>
            <person name="Chen Z."/>
            <person name="Freedman E."/>
            <person name="Gellesch M."/>
            <person name="Goldberg J."/>
            <person name="Griggs A."/>
            <person name="Gujja S."/>
            <person name="Heilman E."/>
            <person name="Heiman D."/>
            <person name="Hepburn T."/>
            <person name="Howarth C."/>
            <person name="Jen D."/>
            <person name="Larson L."/>
            <person name="Mehta T."/>
            <person name="Park D."/>
            <person name="Pearson M."/>
            <person name="Roberts A."/>
            <person name="Saif S."/>
            <person name="Shenoy N."/>
            <person name="Sisk P."/>
            <person name="Stolte C."/>
            <person name="Sykes S."/>
            <person name="Thomson T."/>
            <person name="Walk T."/>
            <person name="White J."/>
            <person name="Yandava C."/>
            <person name="Burger G."/>
            <person name="Gray M.W."/>
            <person name="Holland P.W.H."/>
            <person name="King N."/>
            <person name="Lang F.B.F."/>
            <person name="Roger A.J."/>
            <person name="Ruiz-Trillo I."/>
            <person name="Lander E."/>
            <person name="Nusbaum C."/>
        </authorList>
    </citation>
    <scope>NUCLEOTIDE SEQUENCE [LARGE SCALE GENOMIC DNA]</scope>
    <source>
        <strain evidence="15 16">ATCC 50062</strain>
    </source>
</reference>
<feature type="region of interest" description="Disordered" evidence="12">
    <location>
        <begin position="416"/>
        <end position="436"/>
    </location>
</feature>
<dbReference type="SMART" id="SM00702">
    <property type="entry name" value="P4Hc"/>
    <property type="match status" value="1"/>
</dbReference>
<dbReference type="PROSITE" id="PS00107">
    <property type="entry name" value="PROTEIN_KINASE_ATP"/>
    <property type="match status" value="1"/>
</dbReference>
<keyword evidence="4" id="KW-0479">Metal-binding</keyword>
<keyword evidence="7 11" id="KW-0067">ATP-binding</keyword>
<dbReference type="RefSeq" id="XP_013753827.1">
    <property type="nucleotide sequence ID" value="XM_013898373.1"/>
</dbReference>
<dbReference type="GO" id="GO:0005506">
    <property type="term" value="F:iron ion binding"/>
    <property type="evidence" value="ECO:0007669"/>
    <property type="project" value="InterPro"/>
</dbReference>
<evidence type="ECO:0000313" key="15">
    <source>
        <dbReference type="EMBL" id="KNC54332.1"/>
    </source>
</evidence>
<evidence type="ECO:0000256" key="8">
    <source>
        <dbReference type="ARBA" id="ARBA00022964"/>
    </source>
</evidence>
<dbReference type="GO" id="GO:0005524">
    <property type="term" value="F:ATP binding"/>
    <property type="evidence" value="ECO:0007669"/>
    <property type="project" value="UniProtKB-UniRule"/>
</dbReference>
<keyword evidence="9" id="KW-0560">Oxidoreductase</keyword>
<dbReference type="PROSITE" id="PS50011">
    <property type="entry name" value="PROTEIN_KINASE_DOM"/>
    <property type="match status" value="1"/>
</dbReference>
<protein>
    <submittedName>
        <fullName evidence="15">Uncharacterized protein</fullName>
    </submittedName>
</protein>
<keyword evidence="3" id="KW-0808">Transferase</keyword>
<dbReference type="GO" id="GO:0016705">
    <property type="term" value="F:oxidoreductase activity, acting on paired donors, with incorporation or reduction of molecular oxygen"/>
    <property type="evidence" value="ECO:0007669"/>
    <property type="project" value="InterPro"/>
</dbReference>
<keyword evidence="2" id="KW-0723">Serine/threonine-protein kinase</keyword>
<dbReference type="Gene3D" id="3.30.200.20">
    <property type="entry name" value="Phosphorylase Kinase, domain 1"/>
    <property type="match status" value="1"/>
</dbReference>
<dbReference type="AlphaFoldDB" id="A0A0L0DPW1"/>
<dbReference type="Pfam" id="PF00069">
    <property type="entry name" value="Pkinase"/>
    <property type="match status" value="1"/>
</dbReference>
<dbReference type="SMART" id="SM00220">
    <property type="entry name" value="S_TKc"/>
    <property type="match status" value="1"/>
</dbReference>
<dbReference type="PROSITE" id="PS01351">
    <property type="entry name" value="MAPK"/>
    <property type="match status" value="1"/>
</dbReference>
<dbReference type="InterPro" id="IPR006620">
    <property type="entry name" value="Pro_4_hyd_alph"/>
</dbReference>
<dbReference type="InterPro" id="IPR050117">
    <property type="entry name" value="MAPK"/>
</dbReference>
<dbReference type="EMBL" id="GL349488">
    <property type="protein sequence ID" value="KNC54332.1"/>
    <property type="molecule type" value="Genomic_DNA"/>
</dbReference>
<dbReference type="InterPro" id="IPR000719">
    <property type="entry name" value="Prot_kinase_dom"/>
</dbReference>
<dbReference type="STRING" id="461836.A0A0L0DPW1"/>
<evidence type="ECO:0000256" key="9">
    <source>
        <dbReference type="ARBA" id="ARBA00023002"/>
    </source>
</evidence>
<dbReference type="GO" id="GO:0051213">
    <property type="term" value="F:dioxygenase activity"/>
    <property type="evidence" value="ECO:0007669"/>
    <property type="project" value="UniProtKB-KW"/>
</dbReference>
<dbReference type="GO" id="GO:0004707">
    <property type="term" value="F:MAP kinase activity"/>
    <property type="evidence" value="ECO:0007669"/>
    <property type="project" value="InterPro"/>
</dbReference>
<evidence type="ECO:0000256" key="1">
    <source>
        <dbReference type="ARBA" id="ARBA00001961"/>
    </source>
</evidence>
<keyword evidence="10" id="KW-0408">Iron</keyword>
<dbReference type="eggNOG" id="KOG0660">
    <property type="taxonomic scope" value="Eukaryota"/>
</dbReference>
<evidence type="ECO:0000259" key="14">
    <source>
        <dbReference type="PROSITE" id="PS51471"/>
    </source>
</evidence>
<dbReference type="GeneID" id="25570258"/>
<dbReference type="PANTHER" id="PTHR24055">
    <property type="entry name" value="MITOGEN-ACTIVATED PROTEIN KINASE"/>
    <property type="match status" value="1"/>
</dbReference>
<evidence type="ECO:0000256" key="3">
    <source>
        <dbReference type="ARBA" id="ARBA00022679"/>
    </source>
</evidence>
<evidence type="ECO:0000256" key="6">
    <source>
        <dbReference type="ARBA" id="ARBA00022777"/>
    </source>
</evidence>
<name>A0A0L0DPW1_THETB</name>
<evidence type="ECO:0000256" key="10">
    <source>
        <dbReference type="ARBA" id="ARBA00023004"/>
    </source>
</evidence>
<keyword evidence="8" id="KW-0223">Dioxygenase</keyword>
<dbReference type="PROSITE" id="PS51471">
    <property type="entry name" value="FE2OG_OXY"/>
    <property type="match status" value="1"/>
</dbReference>
<evidence type="ECO:0000256" key="12">
    <source>
        <dbReference type="SAM" id="MobiDB-lite"/>
    </source>
</evidence>
<sequence>MTVDARYRVDKILGKGAYGVVAEGLDLVTGKKVAIKKLLDLFAHPLSAKRSLRELKIHSFLKHPNILEVHDIMVVDKTEQTTFNEIYLVVDLMKVDLHFIISSGQPLTQDHYRYYIYQLVKALKYLHSANCMHRDLKPANCLSNAKCFLKVCDFGLARQHMAISYAAVVVTRYYRAPELFLDPLNYNESIDMWSVGMILTEFLCGKPWLRGISDSHQLNLILDTFGPPPEDLVAMYRYPKAQAYVHDYEYPAPRPLAEHFPEAEPELIDLLERMLAVDWRVRISAADALAHPFFAKIRKPASEIVADAEFPTFDFELADDLPIDVIRALIYNETLRFHPEEGTYDPKLYTNHFAEEIQGSDDWQILTAMDDSDWNTPHASQPLHRQNCEPNRPRVRDCAMDPELQRTLVQEAETPAGAYDPETPGGPPLPSLAAPPPAECVRTVLALRGGGDGDEEEGVDAEAGGADLVRGMTLSPLISAEEAEALMAWGEAVGIAEEPTRRKDIRSNTRLRFYSPRLADELYARLAPHLEPEIVVPGPGEPPRPSLGRGGAIGQDGTWRPTGLNPLFRLCRYEPGAHFAPHYDGQFVVDAETASFKTCMLYLNAVADGGATNFLDDSLPLFRDEERHIYRAPDEAVYLTLSPTSGCAIIFNHHIMHEGEQLGPEAGRKYILRTDVMYARVAGSSAVRDPDKRRALDLFNAAGNAEDAGDMAEAMRLYRIAFKLDPALGHA</sequence>
<feature type="region of interest" description="Disordered" evidence="12">
    <location>
        <begin position="374"/>
        <end position="393"/>
    </location>
</feature>
<dbReference type="InterPro" id="IPR003527">
    <property type="entry name" value="MAP_kinase_CS"/>
</dbReference>
<evidence type="ECO:0000256" key="2">
    <source>
        <dbReference type="ARBA" id="ARBA00022527"/>
    </source>
</evidence>
<dbReference type="InterPro" id="IPR017441">
    <property type="entry name" value="Protein_kinase_ATP_BS"/>
</dbReference>
<evidence type="ECO:0000259" key="13">
    <source>
        <dbReference type="PROSITE" id="PS50011"/>
    </source>
</evidence>
<feature type="compositionally biased region" description="Pro residues" evidence="12">
    <location>
        <begin position="424"/>
        <end position="436"/>
    </location>
</feature>
<dbReference type="Proteomes" id="UP000054408">
    <property type="component" value="Unassembled WGS sequence"/>
</dbReference>
<keyword evidence="5 11" id="KW-0547">Nucleotide-binding</keyword>
<feature type="region of interest" description="Disordered" evidence="12">
    <location>
        <begin position="534"/>
        <end position="555"/>
    </location>
</feature>
<dbReference type="InterPro" id="IPR011009">
    <property type="entry name" value="Kinase-like_dom_sf"/>
</dbReference>
<evidence type="ECO:0000313" key="16">
    <source>
        <dbReference type="Proteomes" id="UP000054408"/>
    </source>
</evidence>
<evidence type="ECO:0000256" key="4">
    <source>
        <dbReference type="ARBA" id="ARBA00022723"/>
    </source>
</evidence>
<evidence type="ECO:0000256" key="7">
    <source>
        <dbReference type="ARBA" id="ARBA00022840"/>
    </source>
</evidence>
<feature type="domain" description="Protein kinase" evidence="13">
    <location>
        <begin position="7"/>
        <end position="294"/>
    </location>
</feature>
<gene>
    <name evidence="15" type="ORF">AMSG_12344</name>
</gene>
<dbReference type="InterPro" id="IPR005123">
    <property type="entry name" value="Oxoglu/Fe-dep_dioxygenase_dom"/>
</dbReference>
<keyword evidence="6" id="KW-0418">Kinase</keyword>
<comment type="cofactor">
    <cofactor evidence="1">
        <name>L-ascorbate</name>
        <dbReference type="ChEBI" id="CHEBI:38290"/>
    </cofactor>
</comment>
<dbReference type="CDD" id="cd07834">
    <property type="entry name" value="STKc_MAPK"/>
    <property type="match status" value="1"/>
</dbReference>
<keyword evidence="16" id="KW-1185">Reference proteome</keyword>
<evidence type="ECO:0000256" key="5">
    <source>
        <dbReference type="ARBA" id="ARBA00022741"/>
    </source>
</evidence>